<accession>A0A098SA39</accession>
<comment type="caution">
    <text evidence="1">The sequence shown here is derived from an EMBL/GenBank/DDBJ whole genome shotgun (WGS) entry which is preliminary data.</text>
</comment>
<reference evidence="1 2" key="1">
    <citation type="journal article" date="2014" name="Int. J. Syst. Evol. Microbiol.">
        <title>Phaeodactylibacter xiamenensis gen. nov., sp. nov., a member of the family Saprospiraceae isolated from the marine alga Phaeodactylum tricornutum.</title>
        <authorList>
            <person name="Chen Z.Jr."/>
            <person name="Lei X."/>
            <person name="Lai Q."/>
            <person name="Li Y."/>
            <person name="Zhang B."/>
            <person name="Zhang J."/>
            <person name="Zhang H."/>
            <person name="Yang L."/>
            <person name="Zheng W."/>
            <person name="Tian Y."/>
            <person name="Yu Z."/>
            <person name="Xu H.Jr."/>
            <person name="Zheng T."/>
        </authorList>
    </citation>
    <scope>NUCLEOTIDE SEQUENCE [LARGE SCALE GENOMIC DNA]</scope>
    <source>
        <strain evidence="1 2">KD52</strain>
    </source>
</reference>
<dbReference type="InterPro" id="IPR009003">
    <property type="entry name" value="Peptidase_S1_PA"/>
</dbReference>
<dbReference type="GO" id="GO:0006508">
    <property type="term" value="P:proteolysis"/>
    <property type="evidence" value="ECO:0007669"/>
    <property type="project" value="InterPro"/>
</dbReference>
<proteinExistence type="predicted"/>
<dbReference type="GO" id="GO:0004252">
    <property type="term" value="F:serine-type endopeptidase activity"/>
    <property type="evidence" value="ECO:0007669"/>
    <property type="project" value="InterPro"/>
</dbReference>
<dbReference type="InterPro" id="IPR001940">
    <property type="entry name" value="Peptidase_S1C"/>
</dbReference>
<organism evidence="1 2">
    <name type="scientific">Phaeodactylibacter xiamenensis</name>
    <dbReference type="NCBI Taxonomy" id="1524460"/>
    <lineage>
        <taxon>Bacteria</taxon>
        <taxon>Pseudomonadati</taxon>
        <taxon>Bacteroidota</taxon>
        <taxon>Saprospiria</taxon>
        <taxon>Saprospirales</taxon>
        <taxon>Haliscomenobacteraceae</taxon>
        <taxon>Phaeodactylibacter</taxon>
    </lineage>
</organism>
<name>A0A098SA39_9BACT</name>
<dbReference type="Pfam" id="PF13365">
    <property type="entry name" value="Trypsin_2"/>
    <property type="match status" value="1"/>
</dbReference>
<evidence type="ECO:0008006" key="3">
    <source>
        <dbReference type="Google" id="ProtNLM"/>
    </source>
</evidence>
<dbReference type="Proteomes" id="UP000029736">
    <property type="component" value="Unassembled WGS sequence"/>
</dbReference>
<dbReference type="PRINTS" id="PR00834">
    <property type="entry name" value="PROTEASES2C"/>
</dbReference>
<dbReference type="PANTHER" id="PTHR22939">
    <property type="entry name" value="SERINE PROTEASE FAMILY S1C HTRA-RELATED"/>
    <property type="match status" value="1"/>
</dbReference>
<sequence length="365" mass="41025">MKAIIDRYRDSIIQIATPYSTGTGFLLPDKQLVVTNNHIVQDNREVVVRGDRLPKQLATVVYADPRYDLAFLRMQDPFEVAPESVTLGNDEELTEGDVVVSIGHPFGLEFSITQGIISNANREVENVRYLQHDAALNPGNSGGPLIDRQGTIVGINTLGVEQGDNIGFSLPVRYLKQALLDYQAALPGVKARCEACDNVVAEQEVENDQYCPHCGAKVYLPSFAEVYEPVGVAESIEELLVEIGQDVRLSRRGPNNWEIIEGSARINITYHEDTGLIMGDAYLCALPKTDIKPIYEFLLRENYETEGLSFSIKDQDVVLSLLIFDRYLNLSTGMKLFRHLFERADYYDNVLVEKYGAIWRKEEEN</sequence>
<dbReference type="RefSeq" id="WP_044216514.1">
    <property type="nucleotide sequence ID" value="NZ_JBKAGJ010000019.1"/>
</dbReference>
<dbReference type="AlphaFoldDB" id="A0A098SA39"/>
<dbReference type="STRING" id="1524460.IX84_03500"/>
<gene>
    <name evidence="1" type="ORF">IX84_03500</name>
</gene>
<dbReference type="PANTHER" id="PTHR22939:SF129">
    <property type="entry name" value="SERINE PROTEASE HTRA2, MITOCHONDRIAL"/>
    <property type="match status" value="1"/>
</dbReference>
<dbReference type="SUPFAM" id="SSF69635">
    <property type="entry name" value="Type III secretory system chaperone-like"/>
    <property type="match status" value="1"/>
</dbReference>
<protein>
    <recommendedName>
        <fullName evidence="3">Peptidase S1</fullName>
    </recommendedName>
</protein>
<dbReference type="EMBL" id="JPOS01000010">
    <property type="protein sequence ID" value="KGE89389.1"/>
    <property type="molecule type" value="Genomic_DNA"/>
</dbReference>
<dbReference type="SUPFAM" id="SSF50494">
    <property type="entry name" value="Trypsin-like serine proteases"/>
    <property type="match status" value="1"/>
</dbReference>
<dbReference type="Gene3D" id="2.40.10.120">
    <property type="match status" value="1"/>
</dbReference>
<dbReference type="Gene3D" id="3.30.1460.10">
    <property type="match status" value="1"/>
</dbReference>
<dbReference type="OrthoDB" id="9766361at2"/>
<evidence type="ECO:0000313" key="1">
    <source>
        <dbReference type="EMBL" id="KGE89389.1"/>
    </source>
</evidence>
<keyword evidence="2" id="KW-1185">Reference proteome</keyword>
<evidence type="ECO:0000313" key="2">
    <source>
        <dbReference type="Proteomes" id="UP000029736"/>
    </source>
</evidence>